<dbReference type="InParanoid" id="A0A7R8UVD5"/>
<dbReference type="AlphaFoldDB" id="A0A7R8UVD5"/>
<proteinExistence type="predicted"/>
<name>A0A7R8UVD5_HERIL</name>
<feature type="region of interest" description="Disordered" evidence="1">
    <location>
        <begin position="75"/>
        <end position="96"/>
    </location>
</feature>
<sequence>MIVVYGFAGGSGHNALQEYRRRFNKGLVTGMRSKQRIISSEKLVEVITVMPQNVIGISALSRRWVALHPDLPCKQSLPLPHHGTPGLLPTDNEKTS</sequence>
<organism evidence="2 3">
    <name type="scientific">Hermetia illucens</name>
    <name type="common">Black soldier fly</name>
    <dbReference type="NCBI Taxonomy" id="343691"/>
    <lineage>
        <taxon>Eukaryota</taxon>
        <taxon>Metazoa</taxon>
        <taxon>Ecdysozoa</taxon>
        <taxon>Arthropoda</taxon>
        <taxon>Hexapoda</taxon>
        <taxon>Insecta</taxon>
        <taxon>Pterygota</taxon>
        <taxon>Neoptera</taxon>
        <taxon>Endopterygota</taxon>
        <taxon>Diptera</taxon>
        <taxon>Brachycera</taxon>
        <taxon>Stratiomyomorpha</taxon>
        <taxon>Stratiomyidae</taxon>
        <taxon>Hermetiinae</taxon>
        <taxon>Hermetia</taxon>
    </lineage>
</organism>
<dbReference type="Proteomes" id="UP000594454">
    <property type="component" value="Chromosome 4"/>
</dbReference>
<keyword evidence="3" id="KW-1185">Reference proteome</keyword>
<evidence type="ECO:0000256" key="1">
    <source>
        <dbReference type="SAM" id="MobiDB-lite"/>
    </source>
</evidence>
<dbReference type="EMBL" id="LR899012">
    <property type="protein sequence ID" value="CAD7087748.1"/>
    <property type="molecule type" value="Genomic_DNA"/>
</dbReference>
<reference evidence="2 3" key="1">
    <citation type="submission" date="2020-11" db="EMBL/GenBank/DDBJ databases">
        <authorList>
            <person name="Wallbank WR R."/>
            <person name="Pardo Diaz C."/>
            <person name="Kozak K."/>
            <person name="Martin S."/>
            <person name="Jiggins C."/>
            <person name="Moest M."/>
            <person name="Warren A I."/>
            <person name="Generalovic N T."/>
            <person name="Byers J.R.P. K."/>
            <person name="Montejo-Kovacevich G."/>
            <person name="Yen C E."/>
        </authorList>
    </citation>
    <scope>NUCLEOTIDE SEQUENCE [LARGE SCALE GENOMIC DNA]</scope>
</reference>
<gene>
    <name evidence="2" type="ORF">HERILL_LOCUS10431</name>
</gene>
<feature type="compositionally biased region" description="Low complexity" evidence="1">
    <location>
        <begin position="77"/>
        <end position="90"/>
    </location>
</feature>
<accession>A0A7R8UVD5</accession>
<protein>
    <submittedName>
        <fullName evidence="2">Uncharacterized protein</fullName>
    </submittedName>
</protein>
<evidence type="ECO:0000313" key="2">
    <source>
        <dbReference type="EMBL" id="CAD7087748.1"/>
    </source>
</evidence>
<evidence type="ECO:0000313" key="3">
    <source>
        <dbReference type="Proteomes" id="UP000594454"/>
    </source>
</evidence>